<evidence type="ECO:0000256" key="1">
    <source>
        <dbReference type="SAM" id="Phobius"/>
    </source>
</evidence>
<keyword evidence="3" id="KW-1185">Reference proteome</keyword>
<keyword evidence="1" id="KW-1133">Transmembrane helix</keyword>
<feature type="transmembrane region" description="Helical" evidence="1">
    <location>
        <begin position="26"/>
        <end position="49"/>
    </location>
</feature>
<dbReference type="Pfam" id="PF13571">
    <property type="entry name" value="DUF4133"/>
    <property type="match status" value="1"/>
</dbReference>
<keyword evidence="1" id="KW-0472">Membrane</keyword>
<protein>
    <submittedName>
        <fullName evidence="2">DUF4133 domain-containing protein</fullName>
    </submittedName>
</protein>
<dbReference type="InterPro" id="IPR025407">
    <property type="entry name" value="DUF4133"/>
</dbReference>
<comment type="caution">
    <text evidence="2">The sequence shown here is derived from an EMBL/GenBank/DDBJ whole genome shotgun (WGS) entry which is preliminary data.</text>
</comment>
<evidence type="ECO:0000313" key="2">
    <source>
        <dbReference type="EMBL" id="TYR37413.1"/>
    </source>
</evidence>
<gene>
    <name evidence="2" type="ORF">FXV77_05260</name>
</gene>
<feature type="transmembrane region" description="Helical" evidence="1">
    <location>
        <begin position="55"/>
        <end position="73"/>
    </location>
</feature>
<sequence>MKKDTTYIINKGINRSIEFRGLKAQYIYILAIGMVILLIGFVVCYIAGVPVYLCLPIVLLLGLGLFVGVYRLSNRYGVHGLMKELAYRQVPSAIIYLSRKVFWKDLKQTKW</sequence>
<dbReference type="Proteomes" id="UP000322362">
    <property type="component" value="Unassembled WGS sequence"/>
</dbReference>
<proteinExistence type="predicted"/>
<name>A0A5D4HB33_9SPHI</name>
<reference evidence="2 3" key="1">
    <citation type="submission" date="2019-08" db="EMBL/GenBank/DDBJ databases">
        <title>Phlebobacter frassis gen. nov. sp. nov., a new member of family Sphingobacteriaceae isolated from sand fly rearing media.</title>
        <authorList>
            <person name="Kakumanu M.L."/>
            <person name="Marayati B.F."/>
            <person name="Wada-Katsumata A."/>
            <person name="Wasserberg G."/>
            <person name="Schal C."/>
            <person name="Apperson C.S."/>
            <person name="Ponnusamy L."/>
        </authorList>
    </citation>
    <scope>NUCLEOTIDE SEQUENCE [LARGE SCALE GENOMIC DNA]</scope>
    <source>
        <strain evidence="2 3">SSI9</strain>
    </source>
</reference>
<keyword evidence="1" id="KW-0812">Transmembrane</keyword>
<dbReference type="AlphaFoldDB" id="A0A5D4HB33"/>
<accession>A0A5D4HB33</accession>
<dbReference type="RefSeq" id="WP_148918154.1">
    <property type="nucleotide sequence ID" value="NZ_VTAV01000002.1"/>
</dbReference>
<dbReference type="EMBL" id="VTAV01000002">
    <property type="protein sequence ID" value="TYR37413.1"/>
    <property type="molecule type" value="Genomic_DNA"/>
</dbReference>
<evidence type="ECO:0000313" key="3">
    <source>
        <dbReference type="Proteomes" id="UP000322362"/>
    </source>
</evidence>
<organism evidence="2 3">
    <name type="scientific">Sphingobacterium phlebotomi</name>
    <dbReference type="NCBI Taxonomy" id="2605433"/>
    <lineage>
        <taxon>Bacteria</taxon>
        <taxon>Pseudomonadati</taxon>
        <taxon>Bacteroidota</taxon>
        <taxon>Sphingobacteriia</taxon>
        <taxon>Sphingobacteriales</taxon>
        <taxon>Sphingobacteriaceae</taxon>
        <taxon>Sphingobacterium</taxon>
    </lineage>
</organism>